<organism evidence="2 3">
    <name type="scientific">Haloferula rosea</name>
    <dbReference type="NCBI Taxonomy" id="490093"/>
    <lineage>
        <taxon>Bacteria</taxon>
        <taxon>Pseudomonadati</taxon>
        <taxon>Verrucomicrobiota</taxon>
        <taxon>Verrucomicrobiia</taxon>
        <taxon>Verrucomicrobiales</taxon>
        <taxon>Verrucomicrobiaceae</taxon>
        <taxon>Haloferula</taxon>
    </lineage>
</organism>
<dbReference type="Proteomes" id="UP000658278">
    <property type="component" value="Unassembled WGS sequence"/>
</dbReference>
<gene>
    <name evidence="2" type="ORF">JIN81_12680</name>
</gene>
<accession>A0A934R9Y9</accession>
<protein>
    <submittedName>
        <fullName evidence="2">Uncharacterized protein</fullName>
    </submittedName>
</protein>
<reference evidence="2" key="1">
    <citation type="submission" date="2021-01" db="EMBL/GenBank/DDBJ databases">
        <title>Modified the classification status of verrucomicrobia.</title>
        <authorList>
            <person name="Feng X."/>
        </authorList>
    </citation>
    <scope>NUCLEOTIDE SEQUENCE</scope>
    <source>
        <strain evidence="2">KCTC 22201</strain>
    </source>
</reference>
<evidence type="ECO:0000313" key="3">
    <source>
        <dbReference type="Proteomes" id="UP000658278"/>
    </source>
</evidence>
<name>A0A934R9Y9_9BACT</name>
<dbReference type="EMBL" id="JAENII010000009">
    <property type="protein sequence ID" value="MBK1827879.1"/>
    <property type="molecule type" value="Genomic_DNA"/>
</dbReference>
<evidence type="ECO:0000313" key="2">
    <source>
        <dbReference type="EMBL" id="MBK1827879.1"/>
    </source>
</evidence>
<dbReference type="AlphaFoldDB" id="A0A934R9Y9"/>
<dbReference type="RefSeq" id="WP_200280138.1">
    <property type="nucleotide sequence ID" value="NZ_JAENII010000009.1"/>
</dbReference>
<proteinExistence type="predicted"/>
<evidence type="ECO:0000256" key="1">
    <source>
        <dbReference type="SAM" id="MobiDB-lite"/>
    </source>
</evidence>
<keyword evidence="3" id="KW-1185">Reference proteome</keyword>
<feature type="region of interest" description="Disordered" evidence="1">
    <location>
        <begin position="27"/>
        <end position="72"/>
    </location>
</feature>
<sequence>MKAWKYWLPPCVAFGVGFLATQQWAKHDQPTGSTAGGKDLRLYGRPSKPESSPEPDFEDAAPSTGELLKSPFSESLPGLIRTLSTEPNSDWFRLTDAMVGALKTDQEAAVDAIPPIAELPSPAIAALAEAFVSHGETLPREALLELALLPVTRNLSDAQGQLLDQLAEMSWQDGLETIEATLEKLDFSAAQAFMTHATRRCPDEHSRAWAELMIGTGQFHQILNIPAAQGDDALTWLDGLMTDHPETRPFIEGSRQFWQSRYAAPIETDLKTRLDALVQSSSSKKAPEEVRRDELQQLLRVKVEEVRSAWLEEDPSPLTLVSKGELNMDALLEALPPDINKLLEEEPMETKRHLFTHLAAADPQAAVGWLADLPAEDAHTVIMTGASNLARDPKRLMELFNAYPYNPSQGPLQQRFMRWTGATLGAYRTYGESYAEWLIQLPTSVDRDMGLGALSHDLRSQDPELATRLFKAKNFVPPGK</sequence>
<comment type="caution">
    <text evidence="2">The sequence shown here is derived from an EMBL/GenBank/DDBJ whole genome shotgun (WGS) entry which is preliminary data.</text>
</comment>